<dbReference type="EMBL" id="CM003100">
    <property type="protein sequence ID" value="KUI67748.1"/>
    <property type="molecule type" value="Genomic_DNA"/>
</dbReference>
<sequence length="239" mass="25249">MARAHNAARTRPMMKTLLCVGLPSGGDAGQQNGVVHGRHEGERGGGDGRPEHPAADDGPGHGDLDALPDFVGAVAGEEALQGEVVSAEDRGVDDLVDADLRGECQELAGVVEVTGDEEEPGRKRAICQPFVRPRGFAEQGGGGARWGARAYHLKMMIEDPALIAKTLRKAGCTGAAGVGAVAAELMAFCDSCRRRAVVLKLDLKEKLAERLAGFKKSCCEGGVDMCRRWARKRLDANLP</sequence>
<evidence type="ECO:0000256" key="1">
    <source>
        <dbReference type="SAM" id="MobiDB-lite"/>
    </source>
</evidence>
<protein>
    <submittedName>
        <fullName evidence="2">Uncharacterized protein</fullName>
    </submittedName>
</protein>
<organism evidence="2 3">
    <name type="scientific">Cytospora mali</name>
    <name type="common">Apple Valsa canker fungus</name>
    <name type="synonym">Valsa mali</name>
    <dbReference type="NCBI Taxonomy" id="578113"/>
    <lineage>
        <taxon>Eukaryota</taxon>
        <taxon>Fungi</taxon>
        <taxon>Dikarya</taxon>
        <taxon>Ascomycota</taxon>
        <taxon>Pezizomycotina</taxon>
        <taxon>Sordariomycetes</taxon>
        <taxon>Sordariomycetidae</taxon>
        <taxon>Diaporthales</taxon>
        <taxon>Cytosporaceae</taxon>
        <taxon>Cytospora</taxon>
    </lineage>
</organism>
<keyword evidence="3" id="KW-1185">Reference proteome</keyword>
<evidence type="ECO:0000313" key="2">
    <source>
        <dbReference type="EMBL" id="KUI67748.1"/>
    </source>
</evidence>
<proteinExistence type="predicted"/>
<evidence type="ECO:0000313" key="3">
    <source>
        <dbReference type="Proteomes" id="UP000078559"/>
    </source>
</evidence>
<dbReference type="AlphaFoldDB" id="A0A194VV20"/>
<feature type="compositionally biased region" description="Basic and acidic residues" evidence="1">
    <location>
        <begin position="37"/>
        <end position="64"/>
    </location>
</feature>
<accession>A0A194VV20</accession>
<feature type="region of interest" description="Disordered" evidence="1">
    <location>
        <begin position="21"/>
        <end position="66"/>
    </location>
</feature>
<reference evidence="2" key="1">
    <citation type="submission" date="2014-12" db="EMBL/GenBank/DDBJ databases">
        <title>Genome Sequence of Valsa Canker Pathogens Uncovers a Specific Adaption of Colonization on Woody Bark.</title>
        <authorList>
            <person name="Yin Z."/>
            <person name="Liu H."/>
            <person name="Gao X."/>
            <person name="Li Z."/>
            <person name="Song N."/>
            <person name="Ke X."/>
            <person name="Dai Q."/>
            <person name="Wu Y."/>
            <person name="Sun Y."/>
            <person name="Xu J.-R."/>
            <person name="Kang Z.K."/>
            <person name="Wang L."/>
            <person name="Huang L."/>
        </authorList>
    </citation>
    <scope>NUCLEOTIDE SEQUENCE [LARGE SCALE GENOMIC DNA]</scope>
    <source>
        <strain evidence="2">03-8</strain>
    </source>
</reference>
<name>A0A194VV20_CYTMA</name>
<gene>
    <name evidence="2" type="ORF">VM1G_11460</name>
</gene>
<dbReference type="Proteomes" id="UP000078559">
    <property type="component" value="Chromosome 3"/>
</dbReference>